<dbReference type="RefSeq" id="WP_106307417.1">
    <property type="nucleotide sequence ID" value="NZ_PVWO01000236.1"/>
</dbReference>
<organism evidence="5 6">
    <name type="scientific">Chamaesiphon polymorphus CCALA 037</name>
    <dbReference type="NCBI Taxonomy" id="2107692"/>
    <lineage>
        <taxon>Bacteria</taxon>
        <taxon>Bacillati</taxon>
        <taxon>Cyanobacteriota</taxon>
        <taxon>Cyanophyceae</taxon>
        <taxon>Gomontiellales</taxon>
        <taxon>Chamaesiphonaceae</taxon>
        <taxon>Chamaesiphon</taxon>
    </lineage>
</organism>
<keyword evidence="2" id="KW-0547">Nucleotide-binding</keyword>
<keyword evidence="2" id="KW-0067">ATP-binding</keyword>
<evidence type="ECO:0000313" key="6">
    <source>
        <dbReference type="Proteomes" id="UP000238937"/>
    </source>
</evidence>
<evidence type="ECO:0000256" key="2">
    <source>
        <dbReference type="ARBA" id="ARBA00022806"/>
    </source>
</evidence>
<keyword evidence="3" id="KW-0234">DNA repair</keyword>
<name>A0A2T1GBQ4_9CYAN</name>
<keyword evidence="6" id="KW-1185">Reference proteome</keyword>
<keyword evidence="2" id="KW-0378">Hydrolase</keyword>
<sequence length="259" mass="30469">MLRISQRHLKILETCPRQFEHTFCDRLTLPMAAVQQSKTQLGSDFHLLMHQRELGLPIEPILARSPELNTWMQAMLRIAPELFETDTNIWRQSEHVRTLEIGNYLFTAIYDLLILQPDRADIIDWKTYPLPKYKKDLDLEWQTRLYLYLLAETSDYLPKQIAFTYWFIQSTPQPKSVSINYTLKQHRQTQIDLLALLEKLTTWLDANRTRQELFPQVAVSTGICQRCSFAVRCDRQNLDEPLPDRLTSSQLDLIPVIPI</sequence>
<keyword evidence="2" id="KW-0347">Helicase</keyword>
<protein>
    <submittedName>
        <fullName evidence="5">PD-(D/E)XK nuclease family protein</fullName>
    </submittedName>
</protein>
<keyword evidence="1" id="KW-0227">DNA damage</keyword>
<dbReference type="EMBL" id="PVWO01000236">
    <property type="protein sequence ID" value="PSB54741.1"/>
    <property type="molecule type" value="Genomic_DNA"/>
</dbReference>
<feature type="domain" description="PD-(D/E)XK endonuclease-like" evidence="4">
    <location>
        <begin position="3"/>
        <end position="234"/>
    </location>
</feature>
<dbReference type="Proteomes" id="UP000238937">
    <property type="component" value="Unassembled WGS sequence"/>
</dbReference>
<dbReference type="InterPro" id="IPR011604">
    <property type="entry name" value="PDDEXK-like_dom_sf"/>
</dbReference>
<evidence type="ECO:0000313" key="5">
    <source>
        <dbReference type="EMBL" id="PSB54741.1"/>
    </source>
</evidence>
<reference evidence="5 6" key="1">
    <citation type="submission" date="2018-03" db="EMBL/GenBank/DDBJ databases">
        <title>The ancient ancestry and fast evolution of plastids.</title>
        <authorList>
            <person name="Moore K.R."/>
            <person name="Magnabosco C."/>
            <person name="Momper L."/>
            <person name="Gold D.A."/>
            <person name="Bosak T."/>
            <person name="Fournier G.P."/>
        </authorList>
    </citation>
    <scope>NUCLEOTIDE SEQUENCE [LARGE SCALE GENOMIC DNA]</scope>
    <source>
        <strain evidence="5 6">CCALA 037</strain>
    </source>
</reference>
<comment type="caution">
    <text evidence="5">The sequence shown here is derived from an EMBL/GenBank/DDBJ whole genome shotgun (WGS) entry which is preliminary data.</text>
</comment>
<proteinExistence type="predicted"/>
<dbReference type="AlphaFoldDB" id="A0A2T1GBQ4"/>
<accession>A0A2T1GBQ4</accession>
<dbReference type="GO" id="GO:0004386">
    <property type="term" value="F:helicase activity"/>
    <property type="evidence" value="ECO:0007669"/>
    <property type="project" value="UniProtKB-KW"/>
</dbReference>
<evidence type="ECO:0000256" key="3">
    <source>
        <dbReference type="ARBA" id="ARBA00023204"/>
    </source>
</evidence>
<dbReference type="Gene3D" id="3.90.320.10">
    <property type="match status" value="1"/>
</dbReference>
<dbReference type="GO" id="GO:0006281">
    <property type="term" value="P:DNA repair"/>
    <property type="evidence" value="ECO:0007669"/>
    <property type="project" value="UniProtKB-KW"/>
</dbReference>
<evidence type="ECO:0000256" key="1">
    <source>
        <dbReference type="ARBA" id="ARBA00022763"/>
    </source>
</evidence>
<evidence type="ECO:0000259" key="4">
    <source>
        <dbReference type="Pfam" id="PF12705"/>
    </source>
</evidence>
<dbReference type="OrthoDB" id="450180at2"/>
<gene>
    <name evidence="5" type="ORF">C7B77_17200</name>
</gene>
<dbReference type="Pfam" id="PF12705">
    <property type="entry name" value="PDDEXK_1"/>
    <property type="match status" value="1"/>
</dbReference>
<dbReference type="InterPro" id="IPR038726">
    <property type="entry name" value="PDDEXK_AddAB-type"/>
</dbReference>